<comment type="caution">
    <text evidence="1">The sequence shown here is derived from an EMBL/GenBank/DDBJ whole genome shotgun (WGS) entry which is preliminary data.</text>
</comment>
<keyword evidence="2" id="KW-1185">Reference proteome</keyword>
<accession>A0ABQ5PZK5</accession>
<dbReference type="Proteomes" id="UP001165044">
    <property type="component" value="Unassembled WGS sequence"/>
</dbReference>
<name>A0ABQ5PZK5_9BACT</name>
<dbReference type="EMBL" id="BSDC01000003">
    <property type="protein sequence ID" value="GLH67794.1"/>
    <property type="molecule type" value="Genomic_DNA"/>
</dbReference>
<sequence>MAGSPERLSWPGIRVRIPRYQQIACLMAVGLWAGAAPAWKAPAQLGLGELQVLELREADPARPGLPRPTVEDRLGPLRLRSLEPLPDGRGWRFQVQALEPGLAVIPALDLGNGQRSPELRLDVPRTIPFGGPWVGFGGGNEDLLPAIPFPWASASLWLLPPLGLAAWAVRRWRKGSAKRHLHHVAHTFRRHWPPAGRDRAALDAAHALGRDLLAARFGDAARAWGPAEFQARDLDPWDQWVKSLDAARFGRTEPPFPAPEPLVAALDARGNRKGNA</sequence>
<evidence type="ECO:0000313" key="2">
    <source>
        <dbReference type="Proteomes" id="UP001165044"/>
    </source>
</evidence>
<evidence type="ECO:0008006" key="3">
    <source>
        <dbReference type="Google" id="ProtNLM"/>
    </source>
</evidence>
<proteinExistence type="predicted"/>
<reference evidence="1" key="1">
    <citation type="journal article" date="2023" name="Antonie Van Leeuwenhoek">
        <title>Mesoterricola silvestris gen. nov., sp. nov., Mesoterricola sediminis sp. nov., Geothrix oryzae sp. nov., Geothrix edaphica sp. nov., Geothrix rubra sp. nov., and Geothrix limicola sp. nov., six novel members of Acidobacteriota isolated from soils.</title>
        <authorList>
            <person name="Itoh H."/>
            <person name="Sugisawa Y."/>
            <person name="Mise K."/>
            <person name="Xu Z."/>
            <person name="Kuniyasu M."/>
            <person name="Ushijima N."/>
            <person name="Kawano K."/>
            <person name="Kobayashi E."/>
            <person name="Shiratori Y."/>
            <person name="Masuda Y."/>
            <person name="Senoo K."/>
        </authorList>
    </citation>
    <scope>NUCLEOTIDE SEQUENCE</scope>
    <source>
        <strain evidence="1">Red802</strain>
    </source>
</reference>
<gene>
    <name evidence="1" type="ORF">GETHED_21580</name>
</gene>
<protein>
    <recommendedName>
        <fullName evidence="3">Protein BatD</fullName>
    </recommendedName>
</protein>
<evidence type="ECO:0000313" key="1">
    <source>
        <dbReference type="EMBL" id="GLH67794.1"/>
    </source>
</evidence>
<organism evidence="1 2">
    <name type="scientific">Geothrix edaphica</name>
    <dbReference type="NCBI Taxonomy" id="2927976"/>
    <lineage>
        <taxon>Bacteria</taxon>
        <taxon>Pseudomonadati</taxon>
        <taxon>Acidobacteriota</taxon>
        <taxon>Holophagae</taxon>
        <taxon>Holophagales</taxon>
        <taxon>Holophagaceae</taxon>
        <taxon>Geothrix</taxon>
    </lineage>
</organism>